<name>A0A150F5F1_9BACI</name>
<evidence type="ECO:0000256" key="4">
    <source>
        <dbReference type="ARBA" id="ARBA00022723"/>
    </source>
</evidence>
<dbReference type="Gene3D" id="3.40.630.10">
    <property type="entry name" value="Zn peptidases"/>
    <property type="match status" value="1"/>
</dbReference>
<evidence type="ECO:0000256" key="3">
    <source>
        <dbReference type="ARBA" id="ARBA00022670"/>
    </source>
</evidence>
<dbReference type="NCBIfam" id="TIGR01887">
    <property type="entry name" value="dipeptidaselike"/>
    <property type="match status" value="1"/>
</dbReference>
<proteinExistence type="inferred from homology"/>
<dbReference type="GO" id="GO:0008270">
    <property type="term" value="F:zinc ion binding"/>
    <property type="evidence" value="ECO:0007669"/>
    <property type="project" value="InterPro"/>
</dbReference>
<accession>A0A150F5F1</accession>
<sequence length="463" mass="51043">MNWEVEVIRKKEDLIRDTQKFLQINSVMDESTARPGQPFGSGVNECLTSLLDFGEKEGFTVKNIDGYAGHIEWGTGDEIVGVLCHVDVVPPGDGWTSDPFSADIREGRIYARGAIDDKGPTMAAFYALKIVKDMQLPLSKRVRIIIGTDEESDWRCVEHYFKHEKMPDIGFAPDADFPIINAEKGIIDASLRIASKAAGREAKNRLASFRSGLRLNMVPDAAEAVIEGTDVDAVSSYFSNWLEESHTQGEAKAENGRLTLRVYGKSCHAMEPDNGVNAGLKLAECLQGAELDEAGNYFIKIVSDYFSHDTRGKKLNIDCKDDISGELTLNVGTFTYEKDLGGELGINIRYPVTSDSKVIRDAFMAINDFQLEEFKDSKPHHVSADHPLVKTLQKVYEGQTGKKADLISIGGGTYARSLSAGVAFGPLFPGRPDSAHQKDEYIEIDDLLRSTALYAQAIYELAK</sequence>
<dbReference type="PANTHER" id="PTHR43808:SF31">
    <property type="entry name" value="N-ACETYL-L-CITRULLINE DEACETYLASE"/>
    <property type="match status" value="1"/>
</dbReference>
<keyword evidence="8" id="KW-0482">Metalloprotease</keyword>
<keyword evidence="4" id="KW-0479">Metal-binding</keyword>
<keyword evidence="5" id="KW-0378">Hydrolase</keyword>
<dbReference type="CDD" id="cd03888">
    <property type="entry name" value="M20_PepV"/>
    <property type="match status" value="1"/>
</dbReference>
<comment type="similarity">
    <text evidence="2">Belongs to the peptidase M20A family.</text>
</comment>
<reference evidence="10" key="1">
    <citation type="submission" date="2016-02" db="EMBL/GenBank/DDBJ databases">
        <authorList>
            <person name="Dunlap C."/>
        </authorList>
    </citation>
    <scope>NUCLEOTIDE SEQUENCE [LARGE SCALE GENOMIC DNA]</scope>
    <source>
        <strain evidence="10">NRRL B-41092</strain>
    </source>
</reference>
<evidence type="ECO:0000256" key="1">
    <source>
        <dbReference type="ARBA" id="ARBA00001947"/>
    </source>
</evidence>
<dbReference type="Pfam" id="PF01546">
    <property type="entry name" value="Peptidase_M20"/>
    <property type="match status" value="1"/>
</dbReference>
<evidence type="ECO:0000256" key="6">
    <source>
        <dbReference type="ARBA" id="ARBA00022833"/>
    </source>
</evidence>
<dbReference type="STRING" id="1793963.AXI58_04370"/>
<organism evidence="9 10">
    <name type="scientific">Bacillus nakamurai</name>
    <dbReference type="NCBI Taxonomy" id="1793963"/>
    <lineage>
        <taxon>Bacteria</taxon>
        <taxon>Bacillati</taxon>
        <taxon>Bacillota</taxon>
        <taxon>Bacilli</taxon>
        <taxon>Bacillales</taxon>
        <taxon>Bacillaceae</taxon>
        <taxon>Bacillus</taxon>
    </lineage>
</organism>
<dbReference type="GO" id="GO:0016805">
    <property type="term" value="F:dipeptidase activity"/>
    <property type="evidence" value="ECO:0007669"/>
    <property type="project" value="UniProtKB-KW"/>
</dbReference>
<keyword evidence="6" id="KW-0862">Zinc</keyword>
<dbReference type="InterPro" id="IPR036264">
    <property type="entry name" value="Bact_exopeptidase_dim_dom"/>
</dbReference>
<comment type="cofactor">
    <cofactor evidence="1">
        <name>Zn(2+)</name>
        <dbReference type="ChEBI" id="CHEBI:29105"/>
    </cofactor>
</comment>
<dbReference type="GO" id="GO:0008777">
    <property type="term" value="F:acetylornithine deacetylase activity"/>
    <property type="evidence" value="ECO:0007669"/>
    <property type="project" value="TreeGrafter"/>
</dbReference>
<evidence type="ECO:0000256" key="8">
    <source>
        <dbReference type="ARBA" id="ARBA00023049"/>
    </source>
</evidence>
<dbReference type="InterPro" id="IPR010964">
    <property type="entry name" value="M20A_pepV-rel"/>
</dbReference>
<dbReference type="SUPFAM" id="SSF53187">
    <property type="entry name" value="Zn-dependent exopeptidases"/>
    <property type="match status" value="1"/>
</dbReference>
<keyword evidence="7" id="KW-0224">Dipeptidase</keyword>
<dbReference type="AlphaFoldDB" id="A0A150F5F1"/>
<evidence type="ECO:0000313" key="10">
    <source>
        <dbReference type="Proteomes" id="UP000075430"/>
    </source>
</evidence>
<comment type="caution">
    <text evidence="9">The sequence shown here is derived from an EMBL/GenBank/DDBJ whole genome shotgun (WGS) entry which is preliminary data.</text>
</comment>
<keyword evidence="3" id="KW-0645">Protease</keyword>
<evidence type="ECO:0000313" key="9">
    <source>
        <dbReference type="EMBL" id="KXZ13745.1"/>
    </source>
</evidence>
<evidence type="ECO:0000256" key="2">
    <source>
        <dbReference type="ARBA" id="ARBA00006247"/>
    </source>
</evidence>
<protein>
    <submittedName>
        <fullName evidence="9">Dipeptidase PepV</fullName>
    </submittedName>
</protein>
<dbReference type="PROSITE" id="PS00759">
    <property type="entry name" value="ARGE_DAPE_CPG2_2"/>
    <property type="match status" value="1"/>
</dbReference>
<dbReference type="GO" id="GO:0008237">
    <property type="term" value="F:metallopeptidase activity"/>
    <property type="evidence" value="ECO:0007669"/>
    <property type="project" value="UniProtKB-KW"/>
</dbReference>
<dbReference type="InterPro" id="IPR050072">
    <property type="entry name" value="Peptidase_M20A"/>
</dbReference>
<dbReference type="InterPro" id="IPR002933">
    <property type="entry name" value="Peptidase_M20"/>
</dbReference>
<dbReference type="NCBIfam" id="NF005591">
    <property type="entry name" value="PRK07318.1"/>
    <property type="match status" value="1"/>
</dbReference>
<evidence type="ECO:0000256" key="7">
    <source>
        <dbReference type="ARBA" id="ARBA00022997"/>
    </source>
</evidence>
<dbReference type="PANTHER" id="PTHR43808">
    <property type="entry name" value="ACETYLORNITHINE DEACETYLASE"/>
    <property type="match status" value="1"/>
</dbReference>
<dbReference type="Gene3D" id="3.30.70.360">
    <property type="match status" value="2"/>
</dbReference>
<dbReference type="GO" id="GO:0006526">
    <property type="term" value="P:L-arginine biosynthetic process"/>
    <property type="evidence" value="ECO:0007669"/>
    <property type="project" value="TreeGrafter"/>
</dbReference>
<dbReference type="GO" id="GO:0006508">
    <property type="term" value="P:proteolysis"/>
    <property type="evidence" value="ECO:0007669"/>
    <property type="project" value="UniProtKB-KW"/>
</dbReference>
<dbReference type="EMBL" id="LSBA01000037">
    <property type="protein sequence ID" value="KXZ13745.1"/>
    <property type="molecule type" value="Genomic_DNA"/>
</dbReference>
<dbReference type="InterPro" id="IPR001261">
    <property type="entry name" value="ArgE/DapE_CS"/>
</dbReference>
<dbReference type="Proteomes" id="UP000075430">
    <property type="component" value="Unassembled WGS sequence"/>
</dbReference>
<dbReference type="SUPFAM" id="SSF55031">
    <property type="entry name" value="Bacterial exopeptidase dimerisation domain"/>
    <property type="match status" value="1"/>
</dbReference>
<keyword evidence="10" id="KW-1185">Reference proteome</keyword>
<dbReference type="RefSeq" id="WP_061523145.1">
    <property type="nucleotide sequence ID" value="NZ_JAJJBV010000003.1"/>
</dbReference>
<dbReference type="OrthoDB" id="9761532at2"/>
<gene>
    <name evidence="9" type="ORF">AXI58_04370</name>
</gene>
<evidence type="ECO:0000256" key="5">
    <source>
        <dbReference type="ARBA" id="ARBA00022801"/>
    </source>
</evidence>